<dbReference type="InterPro" id="IPR001828">
    <property type="entry name" value="ANF_lig-bd_rcpt"/>
</dbReference>
<evidence type="ECO:0000256" key="11">
    <source>
        <dbReference type="ARBA" id="ARBA00023224"/>
    </source>
</evidence>
<comment type="subcellular location">
    <subcellularLocation>
        <location evidence="1">Cell membrane</location>
        <topology evidence="1">Multi-pass membrane protein</topology>
    </subcellularLocation>
</comment>
<dbReference type="PANTHER" id="PTHR24061">
    <property type="entry name" value="CALCIUM-SENSING RECEPTOR-RELATED"/>
    <property type="match status" value="1"/>
</dbReference>
<dbReference type="Pfam" id="PF07562">
    <property type="entry name" value="NCD3G"/>
    <property type="match status" value="1"/>
</dbReference>
<comment type="similarity">
    <text evidence="2">Belongs to the G-protein coupled receptor 3 family.</text>
</comment>
<dbReference type="GeneID" id="129330278"/>
<dbReference type="GO" id="GO:0005886">
    <property type="term" value="C:plasma membrane"/>
    <property type="evidence" value="ECO:0007669"/>
    <property type="project" value="UniProtKB-SubCell"/>
</dbReference>
<dbReference type="PROSITE" id="PS50259">
    <property type="entry name" value="G_PROTEIN_RECEP_F3_4"/>
    <property type="match status" value="1"/>
</dbReference>
<evidence type="ECO:0000256" key="9">
    <source>
        <dbReference type="ARBA" id="ARBA00023170"/>
    </source>
</evidence>
<feature type="domain" description="G-protein coupled receptors family 3 profile" evidence="13">
    <location>
        <begin position="560"/>
        <end position="824"/>
    </location>
</feature>
<feature type="transmembrane region" description="Helical" evidence="12">
    <location>
        <begin position="786"/>
        <end position="809"/>
    </location>
</feature>
<feature type="transmembrane region" description="Helical" evidence="12">
    <location>
        <begin position="754"/>
        <end position="774"/>
    </location>
</feature>
<dbReference type="InterPro" id="IPR009030">
    <property type="entry name" value="Growth_fac_rcpt_cys_sf"/>
</dbReference>
<dbReference type="RefSeq" id="XP_054836291.1">
    <property type="nucleotide sequence ID" value="XM_054980316.1"/>
</dbReference>
<sequence length="828" mass="92976">MVLLPTLVTDLGQRRILLLMIWPLVVCWMLSQAVHMLLETKCLLTRPFQLQNDYYRSGDHIIGGHLPLSIAIAMPQPFTESPISWDFSVSQPVPKNYQIVQAFVFAVSEVNKDPGLLPNVTLGFRIYEDSFIAKKTNMDSLSLLSTRGEMVPNYKCHKQDNLLSIIGSLYSKISRQIASILSLLKVPQLGYRSFDPVLNDPINFPLFYQIDPKEVSLYIGIIKLLLHFQWNWIGIIALEDESGDHFIQTLTAMLSQNDICVAFTERTVVTFSIFNELTIRQLKLVLTIFRSTANAVIASGDFRAMHNLAEALYSYEDQTNLRFGKVWILTNQWEFSAMGYRSQWWQLKSFHGTLSFTAQTRDVPGFSHFLWTLDPHNPKGDVFLHDWWEVAFDCEFLEMGLAASSDHKRKCTGEEKLAKLPSFVFDAFMTGHSYTIYQTIHGIAHALHAIYLSRSKHAKMRNSKRGRGDPPVFPLGAEPLVFQTLPSSRCVDSCLPGYSKKVPEGKLNCCYECVGCPEGTISNQTDAVHCALCPEDQYPNNNQDRCISKSINVLSYEEILGVVLASLALVLLLITSLVLVTIIKHRNTPIVKANNRELSYVLLISLLLCFICSLLFIGRPRKITCLLRQTASGIIFSIAISSILAKTVTVVLAFMATKPGNMARKLLGRQWVNSIVLTCPFIQAAICAIWLIISPPFPNSDFNSLATEIILECNEGSVIMFYIVLGYMGFLAIISFVVAFLARKLPDSFNEAKFITFSILVFCSVWVSFVPTYLSTKGKSMVAVEVFSILASGAGLLGGIFLPKCYVILLRPDLNTKDHLMRAKNQLL</sequence>
<evidence type="ECO:0000313" key="14">
    <source>
        <dbReference type="Proteomes" id="UP001190640"/>
    </source>
</evidence>
<name>A0AA97JFH9_EUBMA</name>
<protein>
    <submittedName>
        <fullName evidence="15">Vomeronasal type-2 receptor 26-like</fullName>
    </submittedName>
</protein>
<evidence type="ECO:0000256" key="1">
    <source>
        <dbReference type="ARBA" id="ARBA00004651"/>
    </source>
</evidence>
<dbReference type="InterPro" id="IPR000068">
    <property type="entry name" value="GPCR_3_Ca_sens_rcpt-rel"/>
</dbReference>
<dbReference type="PRINTS" id="PR00248">
    <property type="entry name" value="GPCRMGR"/>
</dbReference>
<keyword evidence="6 12" id="KW-1133">Transmembrane helix</keyword>
<reference evidence="15" key="1">
    <citation type="submission" date="2025-08" db="UniProtKB">
        <authorList>
            <consortium name="RefSeq"/>
        </authorList>
    </citation>
    <scope>IDENTIFICATION</scope>
    <source>
        <tissue evidence="15">Blood</tissue>
    </source>
</reference>
<dbReference type="FunFam" id="2.10.50.30:FF:000002">
    <property type="entry name" value="Vomeronasal 2 receptor, h1"/>
    <property type="match status" value="1"/>
</dbReference>
<dbReference type="Pfam" id="PF00003">
    <property type="entry name" value="7tm_3"/>
    <property type="match status" value="1"/>
</dbReference>
<dbReference type="PANTHER" id="PTHR24061:SF599">
    <property type="entry name" value="G-PROTEIN COUPLED RECEPTORS FAMILY 3 PROFILE DOMAIN-CONTAINING PROTEIN"/>
    <property type="match status" value="1"/>
</dbReference>
<evidence type="ECO:0000256" key="12">
    <source>
        <dbReference type="SAM" id="Phobius"/>
    </source>
</evidence>
<keyword evidence="14" id="KW-1185">Reference proteome</keyword>
<feature type="transmembrane region" description="Helical" evidence="12">
    <location>
        <begin position="16"/>
        <end position="38"/>
    </location>
</feature>
<keyword evidence="9" id="KW-0675">Receptor</keyword>
<dbReference type="Pfam" id="PF01094">
    <property type="entry name" value="ANF_receptor"/>
    <property type="match status" value="1"/>
</dbReference>
<dbReference type="SUPFAM" id="SSF53822">
    <property type="entry name" value="Periplasmic binding protein-like I"/>
    <property type="match status" value="1"/>
</dbReference>
<dbReference type="FunFam" id="3.40.50.2300:FF:000024">
    <property type="entry name" value="Vomeronasal 2, receptor 73"/>
    <property type="match status" value="1"/>
</dbReference>
<evidence type="ECO:0000256" key="8">
    <source>
        <dbReference type="ARBA" id="ARBA00023136"/>
    </source>
</evidence>
<dbReference type="PRINTS" id="PR01535">
    <property type="entry name" value="VOMERONASL2R"/>
</dbReference>
<dbReference type="KEGG" id="emc:129330278"/>
<feature type="transmembrane region" description="Helical" evidence="12">
    <location>
        <begin position="600"/>
        <end position="618"/>
    </location>
</feature>
<evidence type="ECO:0000256" key="4">
    <source>
        <dbReference type="ARBA" id="ARBA00022692"/>
    </source>
</evidence>
<dbReference type="InterPro" id="IPR038550">
    <property type="entry name" value="GPCR_3_9-Cys_sf"/>
</dbReference>
<dbReference type="SUPFAM" id="SSF57184">
    <property type="entry name" value="Growth factor receptor domain"/>
    <property type="match status" value="1"/>
</dbReference>
<feature type="transmembrane region" description="Helical" evidence="12">
    <location>
        <begin position="719"/>
        <end position="742"/>
    </location>
</feature>
<keyword evidence="7" id="KW-0297">G-protein coupled receptor</keyword>
<dbReference type="Proteomes" id="UP001190640">
    <property type="component" value="Chromosome 5"/>
</dbReference>
<dbReference type="InterPro" id="IPR011500">
    <property type="entry name" value="GPCR_3_9-Cys_dom"/>
</dbReference>
<evidence type="ECO:0000256" key="10">
    <source>
        <dbReference type="ARBA" id="ARBA00023180"/>
    </source>
</evidence>
<organism evidence="14 15">
    <name type="scientific">Eublepharis macularius</name>
    <name type="common">Leopard gecko</name>
    <name type="synonym">Cyrtodactylus macularius</name>
    <dbReference type="NCBI Taxonomy" id="481883"/>
    <lineage>
        <taxon>Eukaryota</taxon>
        <taxon>Metazoa</taxon>
        <taxon>Chordata</taxon>
        <taxon>Craniata</taxon>
        <taxon>Vertebrata</taxon>
        <taxon>Euteleostomi</taxon>
        <taxon>Lepidosauria</taxon>
        <taxon>Squamata</taxon>
        <taxon>Bifurcata</taxon>
        <taxon>Gekkota</taxon>
        <taxon>Eublepharidae</taxon>
        <taxon>Eublepharinae</taxon>
        <taxon>Eublepharis</taxon>
    </lineage>
</organism>
<keyword evidence="5" id="KW-0732">Signal</keyword>
<evidence type="ECO:0000256" key="2">
    <source>
        <dbReference type="ARBA" id="ARBA00007242"/>
    </source>
</evidence>
<feature type="transmembrane region" description="Helical" evidence="12">
    <location>
        <begin position="675"/>
        <end position="693"/>
    </location>
</feature>
<feature type="transmembrane region" description="Helical" evidence="12">
    <location>
        <begin position="630"/>
        <end position="654"/>
    </location>
</feature>
<dbReference type="Gene3D" id="2.10.50.30">
    <property type="entry name" value="GPCR, family 3, nine cysteines domain"/>
    <property type="match status" value="1"/>
</dbReference>
<keyword evidence="4 12" id="KW-0812">Transmembrane</keyword>
<keyword evidence="8 12" id="KW-0472">Membrane</keyword>
<evidence type="ECO:0000259" key="13">
    <source>
        <dbReference type="PROSITE" id="PS50259"/>
    </source>
</evidence>
<dbReference type="InterPro" id="IPR000337">
    <property type="entry name" value="GPCR_3"/>
</dbReference>
<dbReference type="InterPro" id="IPR004073">
    <property type="entry name" value="GPCR_3_vmron_rcpt_2"/>
</dbReference>
<dbReference type="AlphaFoldDB" id="A0AA97JFH9"/>
<evidence type="ECO:0000256" key="3">
    <source>
        <dbReference type="ARBA" id="ARBA00022475"/>
    </source>
</evidence>
<keyword evidence="10" id="KW-0325">Glycoprotein</keyword>
<keyword evidence="11" id="KW-0807">Transducer</keyword>
<evidence type="ECO:0000256" key="7">
    <source>
        <dbReference type="ARBA" id="ARBA00023040"/>
    </source>
</evidence>
<proteinExistence type="inferred from homology"/>
<dbReference type="GO" id="GO:0004930">
    <property type="term" value="F:G protein-coupled receptor activity"/>
    <property type="evidence" value="ECO:0007669"/>
    <property type="project" value="UniProtKB-KW"/>
</dbReference>
<dbReference type="InterPro" id="IPR017978">
    <property type="entry name" value="GPCR_3_C"/>
</dbReference>
<evidence type="ECO:0000313" key="15">
    <source>
        <dbReference type="RefSeq" id="XP_054836291.1"/>
    </source>
</evidence>
<evidence type="ECO:0000256" key="6">
    <source>
        <dbReference type="ARBA" id="ARBA00022989"/>
    </source>
</evidence>
<dbReference type="CDD" id="cd15283">
    <property type="entry name" value="7tmC_V2R_pheromone"/>
    <property type="match status" value="1"/>
</dbReference>
<gene>
    <name evidence="15" type="primary">LOC129330278</name>
</gene>
<accession>A0AA97JFH9</accession>
<keyword evidence="3" id="KW-1003">Cell membrane</keyword>
<feature type="transmembrane region" description="Helical" evidence="12">
    <location>
        <begin position="559"/>
        <end position="580"/>
    </location>
</feature>
<dbReference type="Gene3D" id="3.40.50.2300">
    <property type="match status" value="2"/>
</dbReference>
<evidence type="ECO:0000256" key="5">
    <source>
        <dbReference type="ARBA" id="ARBA00022729"/>
    </source>
</evidence>
<dbReference type="InterPro" id="IPR028082">
    <property type="entry name" value="Peripla_BP_I"/>
</dbReference>